<feature type="compositionally biased region" description="Polar residues" evidence="1">
    <location>
        <begin position="402"/>
        <end position="419"/>
    </location>
</feature>
<reference evidence="2 3" key="3">
    <citation type="submission" date="2019-11" db="EMBL/GenBank/DDBJ databases">
        <title>A de novo genome assembly of a pear dwarfing rootstock.</title>
        <authorList>
            <person name="Wang F."/>
            <person name="Wang J."/>
            <person name="Li S."/>
            <person name="Zhang Y."/>
            <person name="Fang M."/>
            <person name="Ma L."/>
            <person name="Zhao Y."/>
            <person name="Jiang S."/>
        </authorList>
    </citation>
    <scope>NUCLEOTIDE SEQUENCE [LARGE SCALE GENOMIC DNA]</scope>
    <source>
        <strain evidence="2">S2</strain>
        <tissue evidence="2">Leaf</tissue>
    </source>
</reference>
<protein>
    <submittedName>
        <fullName evidence="2">COPII coat assembly protein SEC16-like</fullName>
    </submittedName>
</protein>
<organism evidence="2 3">
    <name type="scientific">Pyrus ussuriensis x Pyrus communis</name>
    <dbReference type="NCBI Taxonomy" id="2448454"/>
    <lineage>
        <taxon>Eukaryota</taxon>
        <taxon>Viridiplantae</taxon>
        <taxon>Streptophyta</taxon>
        <taxon>Embryophyta</taxon>
        <taxon>Tracheophyta</taxon>
        <taxon>Spermatophyta</taxon>
        <taxon>Magnoliopsida</taxon>
        <taxon>eudicotyledons</taxon>
        <taxon>Gunneridae</taxon>
        <taxon>Pentapetalae</taxon>
        <taxon>rosids</taxon>
        <taxon>fabids</taxon>
        <taxon>Rosales</taxon>
        <taxon>Rosaceae</taxon>
        <taxon>Amygdaloideae</taxon>
        <taxon>Maleae</taxon>
        <taxon>Pyrus</taxon>
    </lineage>
</organism>
<feature type="region of interest" description="Disordered" evidence="1">
    <location>
        <begin position="397"/>
        <end position="419"/>
    </location>
</feature>
<proteinExistence type="predicted"/>
<comment type="caution">
    <text evidence="2">The sequence shown here is derived from an EMBL/GenBank/DDBJ whole genome shotgun (WGS) entry which is preliminary data.</text>
</comment>
<dbReference type="OrthoDB" id="266020at2759"/>
<accession>A0A5N5IBH1</accession>
<gene>
    <name evidence="2" type="ORF">D8674_026987</name>
</gene>
<dbReference type="EMBL" id="SMOL01000004">
    <property type="protein sequence ID" value="KAB2636453.1"/>
    <property type="molecule type" value="Genomic_DNA"/>
</dbReference>
<reference evidence="2 3" key="1">
    <citation type="submission" date="2019-09" db="EMBL/GenBank/DDBJ databases">
        <authorList>
            <person name="Ou C."/>
        </authorList>
    </citation>
    <scope>NUCLEOTIDE SEQUENCE [LARGE SCALE GENOMIC DNA]</scope>
    <source>
        <strain evidence="2">S2</strain>
        <tissue evidence="2">Leaf</tissue>
    </source>
</reference>
<name>A0A5N5IBH1_9ROSA</name>
<evidence type="ECO:0000313" key="2">
    <source>
        <dbReference type="EMBL" id="KAB2636453.1"/>
    </source>
</evidence>
<feature type="region of interest" description="Disordered" evidence="1">
    <location>
        <begin position="439"/>
        <end position="535"/>
    </location>
</feature>
<dbReference type="AlphaFoldDB" id="A0A5N5IBH1"/>
<dbReference type="PANTHER" id="PTHR33443">
    <property type="entry name" value="ZGC:112980"/>
    <property type="match status" value="1"/>
</dbReference>
<dbReference type="Proteomes" id="UP000327157">
    <property type="component" value="Chromosome 5"/>
</dbReference>
<sequence length="619" mass="68184">MDPGPIYISSDDELGWTDLDEEDNFDWVSDLLESADKVTDDDDDDDDSDDVVVISEVNSKSKKKSSKRTVADVDDDCVVLDGDPDKPVSVVEDSGSGSDELLVVGEKGQVACRDYPHPRHLCAKFPFKTTRHENHCDLCHCYVCDSLAPCVHWSTRGSNFDHCHATDKEETWKVLRKNFKTAKTAPLSASNNLAPTTHGPVPPLNIIRLAPNSLPESQVSRTATIRPCTSAGRTMPGIRIPSRSHQPEYLFPKNKVQPCSVSKQLLGARTNVVGRNRGQDIGHLGPVSSHSMFKRVGAVVNRTAFVSSNNSSCTTPLIYNSTSTPMATSNGGNPLWLQGVHSSVHQNASQPMTTFVGNTVPSQPQTYSQAIPQSIYGQTFQQQGNQGQNDSQFISQYAIPSPDSSQGIYQYGNQSQNSSLQGNLGVSVTDLDFTDCNWVNTSSPNIQQPPIQQPPIQQPPIQQPPIQQPPVQQPPLQQPPFQQPPIQQPPIQQPPVQQPPIQQPPVQQPPFQQPPIRQPPIEQPQFQQPPPIQQQPPIELSEIQSTEPVYEPAPVNEQSNKVANFNGLEFESWLLETQYSPAESNSVMASHLNMLSPEPTFIDSLVFDFETPWNGLAQV</sequence>
<keyword evidence="3" id="KW-1185">Reference proteome</keyword>
<dbReference type="PANTHER" id="PTHR33443:SF35">
    <property type="entry name" value="VQ DOMAIN-CONTAINING PROTEIN"/>
    <property type="match status" value="1"/>
</dbReference>
<evidence type="ECO:0000313" key="3">
    <source>
        <dbReference type="Proteomes" id="UP000327157"/>
    </source>
</evidence>
<reference evidence="3" key="2">
    <citation type="submission" date="2019-10" db="EMBL/GenBank/DDBJ databases">
        <title>A de novo genome assembly of a pear dwarfing rootstock.</title>
        <authorList>
            <person name="Wang F."/>
            <person name="Wang J."/>
            <person name="Li S."/>
            <person name="Zhang Y."/>
            <person name="Fang M."/>
            <person name="Ma L."/>
            <person name="Zhao Y."/>
            <person name="Jiang S."/>
        </authorList>
    </citation>
    <scope>NUCLEOTIDE SEQUENCE [LARGE SCALE GENOMIC DNA]</scope>
</reference>
<dbReference type="InterPro" id="IPR053234">
    <property type="entry name" value="RPM1_Interactor"/>
</dbReference>
<evidence type="ECO:0000256" key="1">
    <source>
        <dbReference type="SAM" id="MobiDB-lite"/>
    </source>
</evidence>
<feature type="compositionally biased region" description="Pro residues" evidence="1">
    <location>
        <begin position="451"/>
        <end position="534"/>
    </location>
</feature>